<keyword evidence="18" id="KW-1185">Reference proteome</keyword>
<keyword evidence="2" id="KW-0285">Flavoprotein</keyword>
<reference evidence="17 18" key="1">
    <citation type="submission" date="2020-03" db="EMBL/GenBank/DDBJ databases">
        <title>Whole genome shotgun sequence of Phytohabitans flavus NBRC 107702.</title>
        <authorList>
            <person name="Komaki H."/>
            <person name="Tamura T."/>
        </authorList>
    </citation>
    <scope>NUCLEOTIDE SEQUENCE [LARGE SCALE GENOMIC DNA]</scope>
    <source>
        <strain evidence="17 18">NBRC 107702</strain>
    </source>
</reference>
<keyword evidence="3" id="KW-0288">FMN</keyword>
<dbReference type="InterPro" id="IPR006091">
    <property type="entry name" value="Acyl-CoA_Oxase/DH_mid-dom"/>
</dbReference>
<dbReference type="Gene3D" id="2.40.110.10">
    <property type="entry name" value="Butyryl-CoA Dehydrogenase, subunit A, domain 2"/>
    <property type="match status" value="1"/>
</dbReference>
<dbReference type="InterPro" id="IPR036250">
    <property type="entry name" value="AcylCo_DH-like_C"/>
</dbReference>
<accession>A0A6F8Y2Q5</accession>
<reference evidence="17 18" key="2">
    <citation type="submission" date="2020-03" db="EMBL/GenBank/DDBJ databases">
        <authorList>
            <person name="Ichikawa N."/>
            <person name="Kimura A."/>
            <person name="Kitahashi Y."/>
            <person name="Uohara A."/>
        </authorList>
    </citation>
    <scope>NUCLEOTIDE SEQUENCE [LARGE SCALE GENOMIC DNA]</scope>
    <source>
        <strain evidence="17 18">NBRC 107702</strain>
    </source>
</reference>
<comment type="similarity">
    <text evidence="8">Belongs to the DszC flavin monooxygenase family.</text>
</comment>
<dbReference type="GO" id="GO:0004497">
    <property type="term" value="F:monooxygenase activity"/>
    <property type="evidence" value="ECO:0007669"/>
    <property type="project" value="UniProtKB-KW"/>
</dbReference>
<dbReference type="InterPro" id="IPR013107">
    <property type="entry name" value="Acyl-CoA_DH_C"/>
</dbReference>
<evidence type="ECO:0000256" key="1">
    <source>
        <dbReference type="ARBA" id="ARBA00004496"/>
    </source>
</evidence>
<dbReference type="InterPro" id="IPR013786">
    <property type="entry name" value="AcylCoA_DH/ox_N"/>
</dbReference>
<evidence type="ECO:0000313" key="18">
    <source>
        <dbReference type="Proteomes" id="UP000502508"/>
    </source>
</evidence>
<dbReference type="Gene3D" id="1.10.540.10">
    <property type="entry name" value="Acyl-CoA dehydrogenase/oxidase, N-terminal domain"/>
    <property type="match status" value="1"/>
</dbReference>
<evidence type="ECO:0000256" key="9">
    <source>
        <dbReference type="ARBA" id="ARBA00034328"/>
    </source>
</evidence>
<evidence type="ECO:0000313" key="17">
    <source>
        <dbReference type="EMBL" id="BCB80309.1"/>
    </source>
</evidence>
<keyword evidence="5" id="KW-0560">Oxidoreductase</keyword>
<dbReference type="SUPFAM" id="SSF56645">
    <property type="entry name" value="Acyl-CoA dehydrogenase NM domain-like"/>
    <property type="match status" value="1"/>
</dbReference>
<organism evidence="17 18">
    <name type="scientific">Phytohabitans flavus</name>
    <dbReference type="NCBI Taxonomy" id="1076124"/>
    <lineage>
        <taxon>Bacteria</taxon>
        <taxon>Bacillati</taxon>
        <taxon>Actinomycetota</taxon>
        <taxon>Actinomycetes</taxon>
        <taxon>Micromonosporales</taxon>
        <taxon>Micromonosporaceae</taxon>
    </lineage>
</organism>
<comment type="catalytic activity">
    <reaction evidence="11">
        <text>dibenzothiophene + FMNH2 + O2 = dibenzothiophene 5-oxide + FMN + H2O + H(+)</text>
        <dbReference type="Rhea" id="RHEA:49076"/>
        <dbReference type="ChEBI" id="CHEBI:15377"/>
        <dbReference type="ChEBI" id="CHEBI:15378"/>
        <dbReference type="ChEBI" id="CHEBI:15379"/>
        <dbReference type="ChEBI" id="CHEBI:23681"/>
        <dbReference type="ChEBI" id="CHEBI:23683"/>
        <dbReference type="ChEBI" id="CHEBI:57618"/>
        <dbReference type="ChEBI" id="CHEBI:58210"/>
    </reaction>
</comment>
<dbReference type="InterPro" id="IPR046373">
    <property type="entry name" value="Acyl-CoA_Oxase/DH_mid-dom_sf"/>
</dbReference>
<dbReference type="AlphaFoldDB" id="A0A6F8Y2Q5"/>
<dbReference type="CDD" id="cd00567">
    <property type="entry name" value="ACAD"/>
    <property type="match status" value="1"/>
</dbReference>
<keyword evidence="4" id="KW-0547">Nucleotide-binding</keyword>
<sequence>MAGDAIAAARRLAPRLAARAAEHDRDGTFPVEDFADLRAAGLFGLMVPGRLGGREATFAEYAAVAYELARGNGATALVFNMHASVTGALSAVTEEVAESLGVPDEALAARDRMLAEAAAGSWYGVAMSERGAGSRLSQLATVYEPVDGGYHIKGAKTFCSGAGQADAYLVAARSASDQSVVSQFLVPATVDGLKVEPTWDALGMRATASHDLHIDSVVSDDTLLGGVEGLALVVAQLMPHWLIASYAAVYIGVAQAAVDAAVEHVVKRGVSELPSVRSRIGRADAAVAATRLVVAEAARRVDEEPGAEETNRWVWRAKLLAGTTAAEVAASMLEAAGTSATRRGHPLERLYRDARCGSLHPATSDVCADWLGVAAIGGDPDREGTTPRW</sequence>
<comment type="catalytic activity">
    <reaction evidence="12">
        <text>dibenzothiophene 5-oxide + FMNH2 + O2 = dibenzothiophene 5,5-dioxide + FMN + H2O + H(+)</text>
        <dbReference type="Rhea" id="RHEA:49080"/>
        <dbReference type="ChEBI" id="CHEBI:15377"/>
        <dbReference type="ChEBI" id="CHEBI:15378"/>
        <dbReference type="ChEBI" id="CHEBI:15379"/>
        <dbReference type="ChEBI" id="CHEBI:23683"/>
        <dbReference type="ChEBI" id="CHEBI:57618"/>
        <dbReference type="ChEBI" id="CHEBI:58210"/>
        <dbReference type="ChEBI" id="CHEBI:90356"/>
    </reaction>
</comment>
<dbReference type="Pfam" id="PF08028">
    <property type="entry name" value="Acyl-CoA_dh_2"/>
    <property type="match status" value="1"/>
</dbReference>
<evidence type="ECO:0000256" key="8">
    <source>
        <dbReference type="ARBA" id="ARBA00034317"/>
    </source>
</evidence>
<feature type="domain" description="Acyl-CoA dehydrogenase/oxidase N-terminal" evidence="15">
    <location>
        <begin position="12"/>
        <end position="88"/>
    </location>
</feature>
<evidence type="ECO:0000256" key="6">
    <source>
        <dbReference type="ARBA" id="ARBA00023033"/>
    </source>
</evidence>
<evidence type="ECO:0000256" key="3">
    <source>
        <dbReference type="ARBA" id="ARBA00022643"/>
    </source>
</evidence>
<dbReference type="Pfam" id="PF02770">
    <property type="entry name" value="Acyl-CoA_dh_M"/>
    <property type="match status" value="1"/>
</dbReference>
<evidence type="ECO:0000256" key="10">
    <source>
        <dbReference type="ARBA" id="ARBA00034345"/>
    </source>
</evidence>
<evidence type="ECO:0000259" key="16">
    <source>
        <dbReference type="Pfam" id="PF08028"/>
    </source>
</evidence>
<evidence type="ECO:0000256" key="2">
    <source>
        <dbReference type="ARBA" id="ARBA00022630"/>
    </source>
</evidence>
<dbReference type="SUPFAM" id="SSF47203">
    <property type="entry name" value="Acyl-CoA dehydrogenase C-terminal domain-like"/>
    <property type="match status" value="1"/>
</dbReference>
<feature type="domain" description="Acyl-CoA oxidase/dehydrogenase middle" evidence="14">
    <location>
        <begin position="125"/>
        <end position="217"/>
    </location>
</feature>
<dbReference type="RefSeq" id="WP_173040492.1">
    <property type="nucleotide sequence ID" value="NZ_AP022870.1"/>
</dbReference>
<dbReference type="EMBL" id="AP022870">
    <property type="protein sequence ID" value="BCB80309.1"/>
    <property type="molecule type" value="Genomic_DNA"/>
</dbReference>
<dbReference type="GO" id="GO:0050660">
    <property type="term" value="F:flavin adenine dinucleotide binding"/>
    <property type="evidence" value="ECO:0007669"/>
    <property type="project" value="InterPro"/>
</dbReference>
<proteinExistence type="inferred from homology"/>
<dbReference type="KEGG" id="pfla:Pflav_067190"/>
<evidence type="ECO:0000256" key="13">
    <source>
        <dbReference type="ARBA" id="ARBA00049456"/>
    </source>
</evidence>
<comment type="subcellular location">
    <subcellularLocation>
        <location evidence="1">Cytoplasm</location>
    </subcellularLocation>
</comment>
<feature type="domain" description="Acyl-CoA dehydrogenase C-terminal" evidence="16">
    <location>
        <begin position="246"/>
        <end position="364"/>
    </location>
</feature>
<dbReference type="PIRSF" id="PIRSF016578">
    <property type="entry name" value="HsaA"/>
    <property type="match status" value="1"/>
</dbReference>
<evidence type="ECO:0000259" key="15">
    <source>
        <dbReference type="Pfam" id="PF02771"/>
    </source>
</evidence>
<evidence type="ECO:0000256" key="7">
    <source>
        <dbReference type="ARBA" id="ARBA00034307"/>
    </source>
</evidence>
<dbReference type="PANTHER" id="PTHR43884:SF12">
    <property type="entry name" value="ISOVALERYL-COA DEHYDROGENASE, MITOCHONDRIAL-RELATED"/>
    <property type="match status" value="1"/>
</dbReference>
<comment type="pathway">
    <text evidence="7">Sulfur metabolism; dibenzothiophene degradation.</text>
</comment>
<protein>
    <recommendedName>
        <fullName evidence="10">Dibenzothiophene monooxygenase</fullName>
        <ecNumber evidence="9">1.14.14.21</ecNumber>
    </recommendedName>
</protein>
<dbReference type="GO" id="GO:0003995">
    <property type="term" value="F:acyl-CoA dehydrogenase activity"/>
    <property type="evidence" value="ECO:0007669"/>
    <property type="project" value="TreeGrafter"/>
</dbReference>
<dbReference type="InterPro" id="IPR037069">
    <property type="entry name" value="AcylCoA_DH/ox_N_sf"/>
</dbReference>
<dbReference type="Pfam" id="PF02771">
    <property type="entry name" value="Acyl-CoA_dh_N"/>
    <property type="match status" value="1"/>
</dbReference>
<evidence type="ECO:0000256" key="11">
    <source>
        <dbReference type="ARBA" id="ARBA00047859"/>
    </source>
</evidence>
<dbReference type="Proteomes" id="UP000502508">
    <property type="component" value="Chromosome"/>
</dbReference>
<comment type="catalytic activity">
    <reaction evidence="13">
        <text>dibenzothiophene + 2 FMNH2 + 2 O2 = dibenzothiophene 5,5-dioxide + 2 FMN + 2 H2O + 2 H(+)</text>
        <dbReference type="Rhea" id="RHEA:49072"/>
        <dbReference type="ChEBI" id="CHEBI:15377"/>
        <dbReference type="ChEBI" id="CHEBI:15378"/>
        <dbReference type="ChEBI" id="CHEBI:15379"/>
        <dbReference type="ChEBI" id="CHEBI:23681"/>
        <dbReference type="ChEBI" id="CHEBI:57618"/>
        <dbReference type="ChEBI" id="CHEBI:58210"/>
        <dbReference type="ChEBI" id="CHEBI:90356"/>
        <dbReference type="EC" id="1.14.14.21"/>
    </reaction>
</comment>
<evidence type="ECO:0000256" key="12">
    <source>
        <dbReference type="ARBA" id="ARBA00048445"/>
    </source>
</evidence>
<name>A0A6F8Y2Q5_9ACTN</name>
<evidence type="ECO:0000256" key="5">
    <source>
        <dbReference type="ARBA" id="ARBA00023002"/>
    </source>
</evidence>
<dbReference type="InterPro" id="IPR009100">
    <property type="entry name" value="AcylCoA_DH/oxidase_NM_dom_sf"/>
</dbReference>
<dbReference type="PANTHER" id="PTHR43884">
    <property type="entry name" value="ACYL-COA DEHYDROGENASE"/>
    <property type="match status" value="1"/>
</dbReference>
<dbReference type="GO" id="GO:0005737">
    <property type="term" value="C:cytoplasm"/>
    <property type="evidence" value="ECO:0007669"/>
    <property type="project" value="UniProtKB-SubCell"/>
</dbReference>
<evidence type="ECO:0000256" key="4">
    <source>
        <dbReference type="ARBA" id="ARBA00022741"/>
    </source>
</evidence>
<dbReference type="EC" id="1.14.14.21" evidence="9"/>
<keyword evidence="6" id="KW-0503">Monooxygenase</keyword>
<gene>
    <name evidence="17" type="ORF">Pflav_067190</name>
</gene>
<dbReference type="Gene3D" id="1.20.140.10">
    <property type="entry name" value="Butyryl-CoA Dehydrogenase, subunit A, domain 3"/>
    <property type="match status" value="1"/>
</dbReference>
<evidence type="ECO:0000259" key="14">
    <source>
        <dbReference type="Pfam" id="PF02770"/>
    </source>
</evidence>